<comment type="subcellular location">
    <subcellularLocation>
        <location evidence="1">Nucleus</location>
    </subcellularLocation>
</comment>
<keyword evidence="5" id="KW-0539">Nucleus</keyword>
<evidence type="ECO:0000256" key="4">
    <source>
        <dbReference type="ARBA" id="ARBA00023163"/>
    </source>
</evidence>
<keyword evidence="8" id="KW-1185">Reference proteome</keyword>
<reference evidence="7 8" key="1">
    <citation type="submission" date="2024-07" db="EMBL/GenBank/DDBJ databases">
        <title>Section-level genome sequencing and comparative genomics of Aspergillus sections Usti and Cavernicolus.</title>
        <authorList>
            <consortium name="Lawrence Berkeley National Laboratory"/>
            <person name="Nybo J.L."/>
            <person name="Vesth T.C."/>
            <person name="Theobald S."/>
            <person name="Frisvad J.C."/>
            <person name="Larsen T.O."/>
            <person name="Kjaerboelling I."/>
            <person name="Rothschild-Mancinelli K."/>
            <person name="Lyhne E.K."/>
            <person name="Kogle M.E."/>
            <person name="Barry K."/>
            <person name="Clum A."/>
            <person name="Na H."/>
            <person name="Ledsgaard L."/>
            <person name="Lin J."/>
            <person name="Lipzen A."/>
            <person name="Kuo A."/>
            <person name="Riley R."/>
            <person name="Mondo S."/>
            <person name="LaButti K."/>
            <person name="Haridas S."/>
            <person name="Pangalinan J."/>
            <person name="Salamov A.A."/>
            <person name="Simmons B.A."/>
            <person name="Magnuson J.K."/>
            <person name="Chen J."/>
            <person name="Drula E."/>
            <person name="Henrissat B."/>
            <person name="Wiebenga A."/>
            <person name="Lubbers R.J."/>
            <person name="Gomes A.C."/>
            <person name="Makela M.R."/>
            <person name="Stajich J."/>
            <person name="Grigoriev I.V."/>
            <person name="Mortensen U.H."/>
            <person name="De vries R.P."/>
            <person name="Baker S.E."/>
            <person name="Andersen M.R."/>
        </authorList>
    </citation>
    <scope>NUCLEOTIDE SEQUENCE [LARGE SCALE GENOMIC DNA]</scope>
    <source>
        <strain evidence="7 8">CBS 600.67</strain>
    </source>
</reference>
<keyword evidence="2" id="KW-0805">Transcription regulation</keyword>
<dbReference type="Gene3D" id="4.10.240.10">
    <property type="entry name" value="Zn(2)-C6 fungal-type DNA-binding domain"/>
    <property type="match status" value="1"/>
</dbReference>
<dbReference type="SUPFAM" id="SSF57701">
    <property type="entry name" value="Zn2/Cys6 DNA-binding domain"/>
    <property type="match status" value="1"/>
</dbReference>
<protein>
    <submittedName>
        <fullName evidence="7">Fungal-specific transcription factor domain-containing protein</fullName>
    </submittedName>
</protein>
<dbReference type="InterPro" id="IPR001138">
    <property type="entry name" value="Zn2Cys6_DnaBD"/>
</dbReference>
<evidence type="ECO:0000256" key="3">
    <source>
        <dbReference type="ARBA" id="ARBA00023125"/>
    </source>
</evidence>
<feature type="domain" description="Zn(2)-C6 fungal-type" evidence="6">
    <location>
        <begin position="4"/>
        <end position="32"/>
    </location>
</feature>
<name>A0ABR4INR1_9EURO</name>
<comment type="caution">
    <text evidence="7">The sequence shown here is derived from an EMBL/GenBank/DDBJ whole genome shotgun (WGS) entry which is preliminary data.</text>
</comment>
<evidence type="ECO:0000259" key="6">
    <source>
        <dbReference type="PROSITE" id="PS50048"/>
    </source>
</evidence>
<dbReference type="EMBL" id="JBFXLS010000016">
    <property type="protein sequence ID" value="KAL2829417.1"/>
    <property type="molecule type" value="Genomic_DNA"/>
</dbReference>
<dbReference type="Pfam" id="PF00172">
    <property type="entry name" value="Zn_clus"/>
    <property type="match status" value="1"/>
</dbReference>
<evidence type="ECO:0000313" key="8">
    <source>
        <dbReference type="Proteomes" id="UP001610335"/>
    </source>
</evidence>
<dbReference type="InterPro" id="IPR036864">
    <property type="entry name" value="Zn2-C6_fun-type_DNA-bd_sf"/>
</dbReference>
<keyword evidence="4" id="KW-0804">Transcription</keyword>
<sequence>MDEPCYTCRRRRIQCDRSQLPCLKCQKAGLTCLDKRPVRWVQGVAIRGGMRGRLHQDDSVSSKPVGETLTRSTIPAELPHPPCPPSYMAVVPTEAKLTSVPLSMEDPAVSNLDATSRYYLNYYNDRICELFIVYDSQNNPFRSLISLALSDTVLLKAVLALAARHRTNFEQPFSTNGTVAYPISVNTEKDALHFKYHAIQGLSHSLNGGNSYQDATVASVFLLVFLDLIESGCDRWNYHLEGAKSLMALTPSHNPGHTLQRIRKFIVKQIHLIEALGATFVRPQLLSKSMSIEESPNLLQDVVEESFLGCPEYILTSLQYLSLQRDVMISGKVSDHTSIQDIISVFDGVEEFDCYSWASTLCQQSVTRDINDLCKLARTYQIGAILYGRRILDALLKEETTQELLVSELIGIINSLQHGSNLLKCTLWPITVAGLECHLQSQRDTLMHALEQFWMDTRCLNVTNAAKILQTHWQKIDDQQAVANDWIFDIGRMSHDWLLI</sequence>
<organism evidence="7 8">
    <name type="scientific">Aspergillus cavernicola</name>
    <dbReference type="NCBI Taxonomy" id="176166"/>
    <lineage>
        <taxon>Eukaryota</taxon>
        <taxon>Fungi</taxon>
        <taxon>Dikarya</taxon>
        <taxon>Ascomycota</taxon>
        <taxon>Pezizomycotina</taxon>
        <taxon>Eurotiomycetes</taxon>
        <taxon>Eurotiomycetidae</taxon>
        <taxon>Eurotiales</taxon>
        <taxon>Aspergillaceae</taxon>
        <taxon>Aspergillus</taxon>
        <taxon>Aspergillus subgen. Nidulantes</taxon>
    </lineage>
</organism>
<evidence type="ECO:0000313" key="7">
    <source>
        <dbReference type="EMBL" id="KAL2829417.1"/>
    </source>
</evidence>
<evidence type="ECO:0000256" key="2">
    <source>
        <dbReference type="ARBA" id="ARBA00023015"/>
    </source>
</evidence>
<keyword evidence="3" id="KW-0238">DNA-binding</keyword>
<dbReference type="PANTHER" id="PTHR37534:SF8">
    <property type="entry name" value="ZN(II)2CYS6 TRANSCRIPTION FACTOR (EUROFUNG)"/>
    <property type="match status" value="1"/>
</dbReference>
<proteinExistence type="predicted"/>
<dbReference type="PROSITE" id="PS50048">
    <property type="entry name" value="ZN2_CY6_FUNGAL_2"/>
    <property type="match status" value="1"/>
</dbReference>
<accession>A0ABR4INR1</accession>
<dbReference type="CDD" id="cd00067">
    <property type="entry name" value="GAL4"/>
    <property type="match status" value="1"/>
</dbReference>
<dbReference type="PANTHER" id="PTHR37534">
    <property type="entry name" value="TRANSCRIPTIONAL ACTIVATOR PROTEIN UGA3"/>
    <property type="match status" value="1"/>
</dbReference>
<dbReference type="Proteomes" id="UP001610335">
    <property type="component" value="Unassembled WGS sequence"/>
</dbReference>
<gene>
    <name evidence="7" type="ORF">BDW59DRAFT_35716</name>
</gene>
<evidence type="ECO:0000256" key="1">
    <source>
        <dbReference type="ARBA" id="ARBA00004123"/>
    </source>
</evidence>
<evidence type="ECO:0000256" key="5">
    <source>
        <dbReference type="ARBA" id="ARBA00023242"/>
    </source>
</evidence>
<dbReference type="InterPro" id="IPR021858">
    <property type="entry name" value="Fun_TF"/>
</dbReference>
<dbReference type="Pfam" id="PF11951">
    <property type="entry name" value="Fungal_trans_2"/>
    <property type="match status" value="1"/>
</dbReference>